<dbReference type="PANTHER" id="PTHR46796:SF6">
    <property type="entry name" value="ARAC SUBFAMILY"/>
    <property type="match status" value="1"/>
</dbReference>
<reference evidence="5 6" key="1">
    <citation type="submission" date="2023-04" db="EMBL/GenBank/DDBJ databases">
        <title>Funneling lignin-derived compounds into biodiesel using alkali-halophilic Citricoccus sp. P2.</title>
        <authorList>
            <person name="Luo C.-B."/>
        </authorList>
    </citation>
    <scope>NUCLEOTIDE SEQUENCE [LARGE SCALE GENOMIC DNA]</scope>
    <source>
        <strain evidence="5 6">P2</strain>
    </source>
</reference>
<evidence type="ECO:0000256" key="1">
    <source>
        <dbReference type="ARBA" id="ARBA00023015"/>
    </source>
</evidence>
<accession>A0ABY8H5C2</accession>
<organism evidence="5 6">
    <name type="scientific">Citricoccus muralis</name>
    <dbReference type="NCBI Taxonomy" id="169134"/>
    <lineage>
        <taxon>Bacteria</taxon>
        <taxon>Bacillati</taxon>
        <taxon>Actinomycetota</taxon>
        <taxon>Actinomycetes</taxon>
        <taxon>Micrococcales</taxon>
        <taxon>Micrococcaceae</taxon>
        <taxon>Citricoccus</taxon>
    </lineage>
</organism>
<keyword evidence="3" id="KW-0804">Transcription</keyword>
<keyword evidence="2" id="KW-0238">DNA-binding</keyword>
<dbReference type="PROSITE" id="PS01124">
    <property type="entry name" value="HTH_ARAC_FAMILY_2"/>
    <property type="match status" value="1"/>
</dbReference>
<dbReference type="InterPro" id="IPR035418">
    <property type="entry name" value="AraC-bd_2"/>
</dbReference>
<proteinExistence type="predicted"/>
<evidence type="ECO:0000256" key="3">
    <source>
        <dbReference type="ARBA" id="ARBA00023163"/>
    </source>
</evidence>
<dbReference type="SUPFAM" id="SSF46689">
    <property type="entry name" value="Homeodomain-like"/>
    <property type="match status" value="1"/>
</dbReference>
<sequence>MYQRSETADFDQWRHTVSQSFVPLEAERVAPGAFTGRIDVQDCGAVVMTCVQARSHAVVRTEALAASAPERFFKVSLQLEGHGLLIQDGREVVLEPGTLSIYDTSRPYTLSFDERFSSCVLMFPHEQISLDPRLVGQLTATRLGAEHQLADVVGRLIARTEQVLPELNDGVGRRLAGNVVDLLTTVMADELAGREGQEPTEQQRLRATVTDYIEARLADPQLTPASIAAAHFMSVRSLHGVFEGSGETVSGLIRRRRVEGSRRDLADPLQHDVPVAQIGARWGLADPAHFSRLFRAVVGLSPAQYRQQVRRA</sequence>
<evidence type="ECO:0000313" key="5">
    <source>
        <dbReference type="EMBL" id="WFP16341.1"/>
    </source>
</evidence>
<keyword evidence="6" id="KW-1185">Reference proteome</keyword>
<dbReference type="Gene3D" id="1.10.10.60">
    <property type="entry name" value="Homeodomain-like"/>
    <property type="match status" value="1"/>
</dbReference>
<dbReference type="InterPro" id="IPR050204">
    <property type="entry name" value="AraC_XylS_family_regulators"/>
</dbReference>
<evidence type="ECO:0000259" key="4">
    <source>
        <dbReference type="PROSITE" id="PS01124"/>
    </source>
</evidence>
<keyword evidence="1" id="KW-0805">Transcription regulation</keyword>
<dbReference type="PANTHER" id="PTHR46796">
    <property type="entry name" value="HTH-TYPE TRANSCRIPTIONAL ACTIVATOR RHAS-RELATED"/>
    <property type="match status" value="1"/>
</dbReference>
<dbReference type="PROSITE" id="PS00041">
    <property type="entry name" value="HTH_ARAC_FAMILY_1"/>
    <property type="match status" value="1"/>
</dbReference>
<dbReference type="InterPro" id="IPR009057">
    <property type="entry name" value="Homeodomain-like_sf"/>
</dbReference>
<name>A0ABY8H5C2_9MICC</name>
<evidence type="ECO:0000313" key="6">
    <source>
        <dbReference type="Proteomes" id="UP001219037"/>
    </source>
</evidence>
<feature type="domain" description="HTH araC/xylS-type" evidence="4">
    <location>
        <begin position="207"/>
        <end position="308"/>
    </location>
</feature>
<dbReference type="SMART" id="SM00342">
    <property type="entry name" value="HTH_ARAC"/>
    <property type="match status" value="1"/>
</dbReference>
<gene>
    <name evidence="5" type="ORF">P8192_13305</name>
</gene>
<dbReference type="RefSeq" id="WP_278157488.1">
    <property type="nucleotide sequence ID" value="NZ_CP121252.1"/>
</dbReference>
<dbReference type="Pfam" id="PF12833">
    <property type="entry name" value="HTH_18"/>
    <property type="match status" value="1"/>
</dbReference>
<protein>
    <submittedName>
        <fullName evidence="5">Helix-turn-helix domain-containing protein</fullName>
    </submittedName>
</protein>
<dbReference type="InterPro" id="IPR018062">
    <property type="entry name" value="HTH_AraC-typ_CS"/>
</dbReference>
<dbReference type="Pfam" id="PF14525">
    <property type="entry name" value="AraC_binding_2"/>
    <property type="match status" value="1"/>
</dbReference>
<evidence type="ECO:0000256" key="2">
    <source>
        <dbReference type="ARBA" id="ARBA00023125"/>
    </source>
</evidence>
<dbReference type="EMBL" id="CP121252">
    <property type="protein sequence ID" value="WFP16341.1"/>
    <property type="molecule type" value="Genomic_DNA"/>
</dbReference>
<dbReference type="Proteomes" id="UP001219037">
    <property type="component" value="Chromosome"/>
</dbReference>
<dbReference type="InterPro" id="IPR018060">
    <property type="entry name" value="HTH_AraC"/>
</dbReference>